<dbReference type="Proteomes" id="UP000025227">
    <property type="component" value="Unplaced"/>
</dbReference>
<dbReference type="AlphaFoldDB" id="A0A7I4YA89"/>
<dbReference type="InterPro" id="IPR001810">
    <property type="entry name" value="F-box_dom"/>
</dbReference>
<name>A0A7I4YA89_HAECO</name>
<accession>A0A7I4YA89</accession>
<sequence>MERNQSKGKLYQAQYFPFTPLFPHLQPSDRTAITKNQQTTTGSDDCKSNVALEEPNDLSLNQPKDYFPWNRLPKELQVKVLRNLTRSDLDKCRVLNRKTFQLIRHNEKSMKRRIIEYLQIRIFETEKSFRLGMFVRCSEVGITHDRDLSMLNRRKQRTPYTFEHALQHLQESFSPWSCSILPKLLKNATIQHLQIGYLLQGRLTDNILWPISSCLLNVDCRVQRLSIEDTSFAAVTSSVFLEFLRNAAPTHIFIYGIRDCSYDNFSPEVLEFIVTRPKFEIIYVQPEPFPIDDDIFAKLTASEFTINVTTKITADGIKSFVGGLASGKHEVVKGLIRTGVFSSSSPFSTPSNVKVSLITDPNNMYNSKPYYIEITATTKCTAKTKT</sequence>
<reference evidence="3" key="1">
    <citation type="submission" date="2020-12" db="UniProtKB">
        <authorList>
            <consortium name="WormBaseParasite"/>
        </authorList>
    </citation>
    <scope>IDENTIFICATION</scope>
    <source>
        <strain evidence="3">MHco3</strain>
    </source>
</reference>
<keyword evidence="2" id="KW-1185">Reference proteome</keyword>
<feature type="domain" description="F-box" evidence="1">
    <location>
        <begin position="66"/>
        <end position="113"/>
    </location>
</feature>
<evidence type="ECO:0000313" key="2">
    <source>
        <dbReference type="Proteomes" id="UP000025227"/>
    </source>
</evidence>
<dbReference type="PROSITE" id="PS50181">
    <property type="entry name" value="FBOX"/>
    <property type="match status" value="1"/>
</dbReference>
<organism evidence="2 3">
    <name type="scientific">Haemonchus contortus</name>
    <name type="common">Barber pole worm</name>
    <dbReference type="NCBI Taxonomy" id="6289"/>
    <lineage>
        <taxon>Eukaryota</taxon>
        <taxon>Metazoa</taxon>
        <taxon>Ecdysozoa</taxon>
        <taxon>Nematoda</taxon>
        <taxon>Chromadorea</taxon>
        <taxon>Rhabditida</taxon>
        <taxon>Rhabditina</taxon>
        <taxon>Rhabditomorpha</taxon>
        <taxon>Strongyloidea</taxon>
        <taxon>Trichostrongylidae</taxon>
        <taxon>Haemonchus</taxon>
    </lineage>
</organism>
<evidence type="ECO:0000313" key="3">
    <source>
        <dbReference type="WBParaSite" id="HCON_00064055-00001"/>
    </source>
</evidence>
<proteinExistence type="predicted"/>
<evidence type="ECO:0000259" key="1">
    <source>
        <dbReference type="PROSITE" id="PS50181"/>
    </source>
</evidence>
<protein>
    <submittedName>
        <fullName evidence="3">F-box domain-containing protein</fullName>
    </submittedName>
</protein>
<dbReference type="WBParaSite" id="HCON_00064055-00001">
    <property type="protein sequence ID" value="HCON_00064055-00001"/>
    <property type="gene ID" value="HCON_00064055"/>
</dbReference>